<evidence type="ECO:0000256" key="3">
    <source>
        <dbReference type="ARBA" id="ARBA00023157"/>
    </source>
</evidence>
<gene>
    <name evidence="7" type="ORF">CGOC_LOCUS5393</name>
</gene>
<reference evidence="7 8" key="1">
    <citation type="submission" date="2018-11" db="EMBL/GenBank/DDBJ databases">
        <authorList>
            <consortium name="Pathogen Informatics"/>
        </authorList>
    </citation>
    <scope>NUCLEOTIDE SEQUENCE [LARGE SCALE GENOMIC DNA]</scope>
</reference>
<dbReference type="InterPro" id="IPR033113">
    <property type="entry name" value="PLA2_histidine"/>
</dbReference>
<dbReference type="GO" id="GO:0005576">
    <property type="term" value="C:extracellular region"/>
    <property type="evidence" value="ECO:0007669"/>
    <property type="project" value="UniProtKB-SubCell"/>
</dbReference>
<keyword evidence="3 5" id="KW-1015">Disulfide bond</keyword>
<evidence type="ECO:0000256" key="2">
    <source>
        <dbReference type="ARBA" id="ARBA00022525"/>
    </source>
</evidence>
<evidence type="ECO:0000256" key="4">
    <source>
        <dbReference type="PIRSR" id="PIRSR601211-2"/>
    </source>
</evidence>
<dbReference type="Gene3D" id="1.20.90.10">
    <property type="entry name" value="Phospholipase A2 domain"/>
    <property type="match status" value="1"/>
</dbReference>
<feature type="disulfide bond" evidence="5">
    <location>
        <begin position="11"/>
        <end position="29"/>
    </location>
</feature>
<protein>
    <recommendedName>
        <fullName evidence="6">Phospholipase A2-like central domain-containing protein</fullName>
    </recommendedName>
</protein>
<comment type="subcellular location">
    <subcellularLocation>
        <location evidence="1">Secreted</location>
    </subcellularLocation>
</comment>
<dbReference type="Proteomes" id="UP000271889">
    <property type="component" value="Unassembled WGS sequence"/>
</dbReference>
<keyword evidence="4" id="KW-0106">Calcium</keyword>
<keyword evidence="8" id="KW-1185">Reference proteome</keyword>
<dbReference type="PANTHER" id="PTHR11716:SF107">
    <property type="entry name" value="PHOSPHOLIPASE A2"/>
    <property type="match status" value="1"/>
</dbReference>
<dbReference type="PANTHER" id="PTHR11716">
    <property type="entry name" value="PHOSPHOLIPASE A2 FAMILY MEMBER"/>
    <property type="match status" value="1"/>
</dbReference>
<dbReference type="Pfam" id="PF00068">
    <property type="entry name" value="Phospholip_A2_1"/>
    <property type="match status" value="1"/>
</dbReference>
<evidence type="ECO:0000313" key="8">
    <source>
        <dbReference type="Proteomes" id="UP000271889"/>
    </source>
</evidence>
<dbReference type="SUPFAM" id="SSF48619">
    <property type="entry name" value="Phospholipase A2, PLA2"/>
    <property type="match status" value="1"/>
</dbReference>
<dbReference type="InterPro" id="IPR016090">
    <property type="entry name" value="PLA2-like_dom"/>
</dbReference>
<feature type="binding site" evidence="4">
    <location>
        <position position="33"/>
    </location>
    <ligand>
        <name>Ca(2+)</name>
        <dbReference type="ChEBI" id="CHEBI:29108"/>
    </ligand>
</feature>
<organism evidence="7 8">
    <name type="scientific">Cylicostephanus goldi</name>
    <name type="common">Nematode worm</name>
    <dbReference type="NCBI Taxonomy" id="71465"/>
    <lineage>
        <taxon>Eukaryota</taxon>
        <taxon>Metazoa</taxon>
        <taxon>Ecdysozoa</taxon>
        <taxon>Nematoda</taxon>
        <taxon>Chromadorea</taxon>
        <taxon>Rhabditida</taxon>
        <taxon>Rhabditina</taxon>
        <taxon>Rhabditomorpha</taxon>
        <taxon>Strongyloidea</taxon>
        <taxon>Strongylidae</taxon>
        <taxon>Cylicostephanus</taxon>
    </lineage>
</organism>
<evidence type="ECO:0000313" key="7">
    <source>
        <dbReference type="EMBL" id="VDK61901.1"/>
    </source>
</evidence>
<dbReference type="InterPro" id="IPR001211">
    <property type="entry name" value="PLA2"/>
</dbReference>
<name>A0A3P6TB31_CYLGO</name>
<evidence type="ECO:0000256" key="1">
    <source>
        <dbReference type="ARBA" id="ARBA00004613"/>
    </source>
</evidence>
<dbReference type="EMBL" id="UYRV01016353">
    <property type="protein sequence ID" value="VDK61901.1"/>
    <property type="molecule type" value="Genomic_DNA"/>
</dbReference>
<sequence>MMNFNGYGCHCGLGGDPETPPIDAVDECCYHHDRCYGYIDVFKITKFLTPYYWYTKFGDNDYRVNCSS</sequence>
<dbReference type="AlphaFoldDB" id="A0A3P6TB31"/>
<feature type="binding site" evidence="4">
    <location>
        <position position="12"/>
    </location>
    <ligand>
        <name>Ca(2+)</name>
        <dbReference type="ChEBI" id="CHEBI:29108"/>
    </ligand>
</feature>
<keyword evidence="4" id="KW-0479">Metal-binding</keyword>
<dbReference type="GO" id="GO:0005509">
    <property type="term" value="F:calcium ion binding"/>
    <property type="evidence" value="ECO:0007669"/>
    <property type="project" value="InterPro"/>
</dbReference>
<feature type="domain" description="Phospholipase A2-like central" evidence="6">
    <location>
        <begin position="2"/>
        <end position="53"/>
    </location>
</feature>
<comment type="cofactor">
    <cofactor evidence="4">
        <name>Ca(2+)</name>
        <dbReference type="ChEBI" id="CHEBI:29108"/>
    </cofactor>
    <text evidence="4">Binds 1 Ca(2+) ion per subunit.</text>
</comment>
<dbReference type="GO" id="GO:0006644">
    <property type="term" value="P:phospholipid metabolic process"/>
    <property type="evidence" value="ECO:0007669"/>
    <property type="project" value="InterPro"/>
</dbReference>
<dbReference type="PROSITE" id="PS00118">
    <property type="entry name" value="PA2_HIS"/>
    <property type="match status" value="1"/>
</dbReference>
<dbReference type="InterPro" id="IPR036444">
    <property type="entry name" value="PLipase_A2_dom_sf"/>
</dbReference>
<evidence type="ECO:0000259" key="6">
    <source>
        <dbReference type="Pfam" id="PF00068"/>
    </source>
</evidence>
<dbReference type="GO" id="GO:0050482">
    <property type="term" value="P:arachidonate secretion"/>
    <property type="evidence" value="ECO:0007669"/>
    <property type="project" value="InterPro"/>
</dbReference>
<dbReference type="OrthoDB" id="5839847at2759"/>
<accession>A0A3P6TB31</accession>
<dbReference type="GO" id="GO:0016042">
    <property type="term" value="P:lipid catabolic process"/>
    <property type="evidence" value="ECO:0007669"/>
    <property type="project" value="InterPro"/>
</dbReference>
<evidence type="ECO:0000256" key="5">
    <source>
        <dbReference type="PIRSR" id="PIRSR601211-3"/>
    </source>
</evidence>
<proteinExistence type="predicted"/>
<keyword evidence="2" id="KW-0964">Secreted</keyword>
<dbReference type="GO" id="GO:0004623">
    <property type="term" value="F:phospholipase A2 activity"/>
    <property type="evidence" value="ECO:0007669"/>
    <property type="project" value="InterPro"/>
</dbReference>
<feature type="binding site" evidence="4">
    <location>
        <position position="14"/>
    </location>
    <ligand>
        <name>Ca(2+)</name>
        <dbReference type="ChEBI" id="CHEBI:29108"/>
    </ligand>
</feature>